<dbReference type="PANTHER" id="PTHR30255:SF2">
    <property type="entry name" value="SINGLE-STRANDED-DNA-SPECIFIC EXONUCLEASE RECJ"/>
    <property type="match status" value="1"/>
</dbReference>
<evidence type="ECO:0000256" key="3">
    <source>
        <dbReference type="ARBA" id="ARBA00022722"/>
    </source>
</evidence>
<feature type="domain" description="RecJ OB" evidence="9">
    <location>
        <begin position="470"/>
        <end position="574"/>
    </location>
</feature>
<protein>
    <recommendedName>
        <fullName evidence="2">Single-stranded-DNA-specific exonuclease RecJ</fullName>
    </recommendedName>
</protein>
<feature type="domain" description="DDH" evidence="7">
    <location>
        <begin position="73"/>
        <end position="229"/>
    </location>
</feature>
<feature type="coiled-coil region" evidence="6">
    <location>
        <begin position="311"/>
        <end position="338"/>
    </location>
</feature>
<evidence type="ECO:0000256" key="5">
    <source>
        <dbReference type="ARBA" id="ARBA00022839"/>
    </source>
</evidence>
<feature type="domain" description="DHHA1" evidence="8">
    <location>
        <begin position="362"/>
        <end position="455"/>
    </location>
</feature>
<evidence type="ECO:0000313" key="10">
    <source>
        <dbReference type="EMBL" id="OFC36406.1"/>
    </source>
</evidence>
<dbReference type="InterPro" id="IPR051673">
    <property type="entry name" value="SSDNA_exonuclease_RecJ"/>
</dbReference>
<dbReference type="AlphaFoldDB" id="A0A1E7YNC1"/>
<dbReference type="GO" id="GO:0006281">
    <property type="term" value="P:DNA repair"/>
    <property type="evidence" value="ECO:0007669"/>
    <property type="project" value="InterPro"/>
</dbReference>
<evidence type="ECO:0000256" key="1">
    <source>
        <dbReference type="ARBA" id="ARBA00005915"/>
    </source>
</evidence>
<evidence type="ECO:0000256" key="4">
    <source>
        <dbReference type="ARBA" id="ARBA00022801"/>
    </source>
</evidence>
<dbReference type="Gene3D" id="3.90.1640.30">
    <property type="match status" value="1"/>
</dbReference>
<evidence type="ECO:0000259" key="7">
    <source>
        <dbReference type="Pfam" id="PF01368"/>
    </source>
</evidence>
<dbReference type="InterPro" id="IPR041122">
    <property type="entry name" value="RecJ_OB"/>
</dbReference>
<evidence type="ECO:0000256" key="6">
    <source>
        <dbReference type="SAM" id="Coils"/>
    </source>
</evidence>
<accession>A0A1E7YNC1</accession>
<evidence type="ECO:0000259" key="9">
    <source>
        <dbReference type="Pfam" id="PF17768"/>
    </source>
</evidence>
<dbReference type="Pfam" id="PF17768">
    <property type="entry name" value="RecJ_OB"/>
    <property type="match status" value="1"/>
</dbReference>
<dbReference type="PANTHER" id="PTHR30255">
    <property type="entry name" value="SINGLE-STRANDED-DNA-SPECIFIC EXONUCLEASE RECJ"/>
    <property type="match status" value="1"/>
</dbReference>
<sequence>MSTLRQRPYAEPVAQKLVDDGIHPVIARVLAARAITSAASVSLRLRELEPPDTLRDLDRAAEIVAQAVLTTQKICVVGDYDCDGATATALLTDFLTQVGADVDYLIPDRIQDGYGLSPALAERAKHLRANLLITVDNGISAFAGVAAAHKLGMRVVITDHHLPADTIPEADAMVNPNHPECAFPWKSTCGVGVAFYLAAAVRRVLVRAGHAPALGLDMAQFLDLVALGTVADVVPLERNNRILVQGGLNRMRQGLARPGLQALMRVAGVSHASIQSDDLGFRLGPRINAAGRIDDMRIGVRLLLSRDPEEAQDLAKTLDSLNAERRSVEADMLAKAEEHAECLLSREKGTSNAAERRVLCILDEDGHEGVVGLVAGRIKEATGLPTVVFAPAADPNLLKGSARSIAHVHIRDMLAEVQARYPEILQTFGGHAMAAGLTIPKTQYARFVEAFEAIARDRVPDEALDPVIWTDGPLAPEHFSLALAQEFEAMGPYGNAFAAPIFHNTFRVEQAERIGKDGQTLRLSLLPGPNLPPLAAVRFRQGEEADPEPGSRWTCVFSLTVNRFRGEEKLQAVILNLWPEHEYGVI</sequence>
<comment type="caution">
    <text evidence="10">The sequence shown here is derived from an EMBL/GenBank/DDBJ whole genome shotgun (WGS) entry which is preliminary data.</text>
</comment>
<keyword evidence="6" id="KW-0175">Coiled coil</keyword>
<dbReference type="Pfam" id="PF01368">
    <property type="entry name" value="DHH"/>
    <property type="match status" value="1"/>
</dbReference>
<dbReference type="GO" id="GO:0006310">
    <property type="term" value="P:DNA recombination"/>
    <property type="evidence" value="ECO:0007669"/>
    <property type="project" value="InterPro"/>
</dbReference>
<keyword evidence="3" id="KW-0540">Nuclease</keyword>
<dbReference type="GO" id="GO:0003676">
    <property type="term" value="F:nucleic acid binding"/>
    <property type="evidence" value="ECO:0007669"/>
    <property type="project" value="InterPro"/>
</dbReference>
<dbReference type="SUPFAM" id="SSF64182">
    <property type="entry name" value="DHH phosphoesterases"/>
    <property type="match status" value="1"/>
</dbReference>
<name>A0A1E7YNC1_9PROT</name>
<reference evidence="10 11" key="1">
    <citation type="submission" date="2016-06" db="EMBL/GenBank/DDBJ databases">
        <title>Gene turnover analysis identifies the evolutionary adaptation of the extremophile Acidithiobacillus caldus.</title>
        <authorList>
            <person name="Zhang X."/>
        </authorList>
    </citation>
    <scope>NUCLEOTIDE SEQUENCE [LARGE SCALE GENOMIC DNA]</scope>
    <source>
        <strain evidence="10 11">DX</strain>
    </source>
</reference>
<dbReference type="EMBL" id="LZYE01000162">
    <property type="protein sequence ID" value="OFC36406.1"/>
    <property type="molecule type" value="Genomic_DNA"/>
</dbReference>
<dbReference type="InterPro" id="IPR003156">
    <property type="entry name" value="DHHA1_dom"/>
</dbReference>
<dbReference type="NCBIfam" id="TIGR00644">
    <property type="entry name" value="recJ"/>
    <property type="match status" value="1"/>
</dbReference>
<evidence type="ECO:0000313" key="11">
    <source>
        <dbReference type="Proteomes" id="UP000175616"/>
    </source>
</evidence>
<gene>
    <name evidence="10" type="ORF">BAE27_06400</name>
</gene>
<dbReference type="InterPro" id="IPR004610">
    <property type="entry name" value="RecJ"/>
</dbReference>
<evidence type="ECO:0000256" key="2">
    <source>
        <dbReference type="ARBA" id="ARBA00019841"/>
    </source>
</evidence>
<dbReference type="Proteomes" id="UP000175616">
    <property type="component" value="Unassembled WGS sequence"/>
</dbReference>
<comment type="similarity">
    <text evidence="1">Belongs to the RecJ family.</text>
</comment>
<keyword evidence="4" id="KW-0378">Hydrolase</keyword>
<proteinExistence type="inferred from homology"/>
<dbReference type="Pfam" id="PF02272">
    <property type="entry name" value="DHHA1"/>
    <property type="match status" value="1"/>
</dbReference>
<keyword evidence="5 10" id="KW-0269">Exonuclease</keyword>
<evidence type="ECO:0000259" key="8">
    <source>
        <dbReference type="Pfam" id="PF02272"/>
    </source>
</evidence>
<dbReference type="InterPro" id="IPR038763">
    <property type="entry name" value="DHH_sf"/>
</dbReference>
<dbReference type="InterPro" id="IPR001667">
    <property type="entry name" value="DDH_dom"/>
</dbReference>
<dbReference type="Gene3D" id="3.10.310.30">
    <property type="match status" value="1"/>
</dbReference>
<organism evidence="10 11">
    <name type="scientific">Acidithiobacillus caldus</name>
    <dbReference type="NCBI Taxonomy" id="33059"/>
    <lineage>
        <taxon>Bacteria</taxon>
        <taxon>Pseudomonadati</taxon>
        <taxon>Pseudomonadota</taxon>
        <taxon>Acidithiobacillia</taxon>
        <taxon>Acidithiobacillales</taxon>
        <taxon>Acidithiobacillaceae</taxon>
        <taxon>Acidithiobacillus</taxon>
    </lineage>
</organism>
<dbReference type="GO" id="GO:0008409">
    <property type="term" value="F:5'-3' exonuclease activity"/>
    <property type="evidence" value="ECO:0007669"/>
    <property type="project" value="InterPro"/>
</dbReference>